<organism evidence="8 9">
    <name type="scientific">Fusobacterium periodonticum D10</name>
    <dbReference type="NCBI Taxonomy" id="620833"/>
    <lineage>
        <taxon>Bacteria</taxon>
        <taxon>Fusobacteriati</taxon>
        <taxon>Fusobacteriota</taxon>
        <taxon>Fusobacteriia</taxon>
        <taxon>Fusobacteriales</taxon>
        <taxon>Fusobacteriaceae</taxon>
        <taxon>Fusobacterium</taxon>
    </lineage>
</organism>
<feature type="transmembrane region" description="Helical" evidence="6">
    <location>
        <begin position="160"/>
        <end position="176"/>
    </location>
</feature>
<dbReference type="PATRIC" id="fig|620833.3.peg.1837"/>
<feature type="domain" description="EamA" evidence="7">
    <location>
        <begin position="159"/>
        <end position="292"/>
    </location>
</feature>
<dbReference type="RefSeq" id="WP_005968724.1">
    <property type="nucleotide sequence ID" value="NZ_JH815408.1"/>
</dbReference>
<feature type="transmembrane region" description="Helical" evidence="6">
    <location>
        <begin position="41"/>
        <end position="58"/>
    </location>
</feature>
<dbReference type="PANTHER" id="PTHR32322:SF18">
    <property type="entry name" value="S-ADENOSYLMETHIONINE_S-ADENOSYLHOMOCYSTEINE TRANSPORTER"/>
    <property type="match status" value="1"/>
</dbReference>
<feature type="transmembrane region" description="Helical" evidence="6">
    <location>
        <begin position="128"/>
        <end position="148"/>
    </location>
</feature>
<gene>
    <name evidence="8" type="ORF">FPOG_01137</name>
</gene>
<evidence type="ECO:0000256" key="3">
    <source>
        <dbReference type="ARBA" id="ARBA00022692"/>
    </source>
</evidence>
<evidence type="ECO:0000256" key="6">
    <source>
        <dbReference type="SAM" id="Phobius"/>
    </source>
</evidence>
<dbReference type="EMBL" id="ACIF01000306">
    <property type="protein sequence ID" value="EKA92860.1"/>
    <property type="molecule type" value="Genomic_DNA"/>
</dbReference>
<evidence type="ECO:0000313" key="8">
    <source>
        <dbReference type="EMBL" id="EKA92860.1"/>
    </source>
</evidence>
<feature type="transmembrane region" description="Helical" evidence="6">
    <location>
        <begin position="74"/>
        <end position="92"/>
    </location>
</feature>
<accession>K1GHL3</accession>
<evidence type="ECO:0000256" key="5">
    <source>
        <dbReference type="ARBA" id="ARBA00023136"/>
    </source>
</evidence>
<keyword evidence="3 6" id="KW-0812">Transmembrane</keyword>
<evidence type="ECO:0000256" key="2">
    <source>
        <dbReference type="ARBA" id="ARBA00022475"/>
    </source>
</evidence>
<keyword evidence="4 6" id="KW-1133">Transmembrane helix</keyword>
<feature type="domain" description="EamA" evidence="7">
    <location>
        <begin position="7"/>
        <end position="146"/>
    </location>
</feature>
<keyword evidence="5 6" id="KW-0472">Membrane</keyword>
<feature type="transmembrane region" description="Helical" evidence="6">
    <location>
        <begin position="251"/>
        <end position="269"/>
    </location>
</feature>
<evidence type="ECO:0000313" key="9">
    <source>
        <dbReference type="Proteomes" id="UP000005809"/>
    </source>
</evidence>
<dbReference type="AlphaFoldDB" id="K1GHL3"/>
<keyword evidence="2" id="KW-1003">Cell membrane</keyword>
<dbReference type="InterPro" id="IPR000620">
    <property type="entry name" value="EamA_dom"/>
</dbReference>
<proteinExistence type="predicted"/>
<evidence type="ECO:0000259" key="7">
    <source>
        <dbReference type="Pfam" id="PF00892"/>
    </source>
</evidence>
<comment type="subcellular location">
    <subcellularLocation>
        <location evidence="1">Cell membrane</location>
        <topology evidence="1">Multi-pass membrane protein</topology>
    </subcellularLocation>
</comment>
<sequence>MKKNDNTGMLSTFVGGTLWGINGVMGNYLFLNKNVTTPWLIPYRLILAGFLLLGYLYYKKGSKIFDVLKNPKDLFQIVLFGFIGMLGTQYTYFSAIQFSNAAIATVLTYFGPTLVLIYMCLREKRKPLKYEIVSICLSSFGVFLLATHGDITSLQISFKALFWGILSALSVVFYTVQPESLLKKYGASIVVAWGMMIGGIFIAFVTKPWNINVTFDFITFLVLMLIIVFGTIIAFILYLTGVNIIGPTKASIIACIEPVAATICAILFLGVTFDFLDVIGFLCIISTIFIVAYFDKKQRKNKEVY</sequence>
<evidence type="ECO:0000256" key="1">
    <source>
        <dbReference type="ARBA" id="ARBA00004651"/>
    </source>
</evidence>
<dbReference type="InterPro" id="IPR037185">
    <property type="entry name" value="EmrE-like"/>
</dbReference>
<comment type="caution">
    <text evidence="8">The sequence shown here is derived from an EMBL/GenBank/DDBJ whole genome shotgun (WGS) entry which is preliminary data.</text>
</comment>
<name>K1GHL3_9FUSO</name>
<dbReference type="Pfam" id="PF00892">
    <property type="entry name" value="EamA"/>
    <property type="match status" value="2"/>
</dbReference>
<reference evidence="8 9" key="1">
    <citation type="submission" date="2012-05" db="EMBL/GenBank/DDBJ databases">
        <title>The Genome Sequence of Fusobacterium periodontium Oral Taxon 201 Strain D10.</title>
        <authorList>
            <consortium name="The Broad Institute Genome Sequencing Platform"/>
            <consortium name="The Broad Institute Genome Sequencing Center for Infectious Disease"/>
            <person name="Earl A."/>
            <person name="Ward D."/>
            <person name="Feldgarden M."/>
            <person name="Gevers D."/>
            <person name="Strauss J."/>
            <person name="Sibley C."/>
            <person name="White A."/>
            <person name="Ambrose C.E."/>
            <person name="Allen-Vercoe E."/>
            <person name="Walker B."/>
            <person name="Young S.K."/>
            <person name="Zeng Q."/>
            <person name="Gargeya S."/>
            <person name="Fitzgerald M."/>
            <person name="Haas B."/>
            <person name="Abouelleil A."/>
            <person name="Alvarado L."/>
            <person name="Arachchi H.M."/>
            <person name="Berlin A.M."/>
            <person name="Chapman S.B."/>
            <person name="Goldberg J."/>
            <person name="Griggs A."/>
            <person name="Gujja S."/>
            <person name="Hansen M."/>
            <person name="Howarth C."/>
            <person name="Imamovic A."/>
            <person name="Larimer J."/>
            <person name="McCowan C."/>
            <person name="Montmayeur A."/>
            <person name="Murphy C."/>
            <person name="Neiman D."/>
            <person name="Pearson M."/>
            <person name="Priest M."/>
            <person name="Roberts A."/>
            <person name="Saif S."/>
            <person name="Shea T."/>
            <person name="Sisk P."/>
            <person name="Sykes S."/>
            <person name="Wortman J."/>
            <person name="Nusbaum C."/>
            <person name="Birren B."/>
        </authorList>
    </citation>
    <scope>NUCLEOTIDE SEQUENCE [LARGE SCALE GENOMIC DNA]</scope>
    <source>
        <strain evidence="8 9">D10</strain>
    </source>
</reference>
<dbReference type="HOGENOM" id="CLU_033863_19_0_0"/>
<dbReference type="SUPFAM" id="SSF103481">
    <property type="entry name" value="Multidrug resistance efflux transporter EmrE"/>
    <property type="match status" value="2"/>
</dbReference>
<dbReference type="PANTHER" id="PTHR32322">
    <property type="entry name" value="INNER MEMBRANE TRANSPORTER"/>
    <property type="match status" value="1"/>
</dbReference>
<feature type="transmembrane region" description="Helical" evidence="6">
    <location>
        <begin position="7"/>
        <end position="29"/>
    </location>
</feature>
<feature type="transmembrane region" description="Helical" evidence="6">
    <location>
        <begin position="217"/>
        <end position="239"/>
    </location>
</feature>
<feature type="transmembrane region" description="Helical" evidence="6">
    <location>
        <begin position="275"/>
        <end position="294"/>
    </location>
</feature>
<feature type="transmembrane region" description="Helical" evidence="6">
    <location>
        <begin position="98"/>
        <end position="121"/>
    </location>
</feature>
<dbReference type="InterPro" id="IPR050638">
    <property type="entry name" value="AA-Vitamin_Transporters"/>
</dbReference>
<dbReference type="Proteomes" id="UP000005809">
    <property type="component" value="Unassembled WGS sequence"/>
</dbReference>
<evidence type="ECO:0000256" key="4">
    <source>
        <dbReference type="ARBA" id="ARBA00022989"/>
    </source>
</evidence>
<dbReference type="GO" id="GO:0005886">
    <property type="term" value="C:plasma membrane"/>
    <property type="evidence" value="ECO:0007669"/>
    <property type="project" value="UniProtKB-SubCell"/>
</dbReference>
<protein>
    <recommendedName>
        <fullName evidence="7">EamA domain-containing protein</fullName>
    </recommendedName>
</protein>
<feature type="transmembrane region" description="Helical" evidence="6">
    <location>
        <begin position="185"/>
        <end position="205"/>
    </location>
</feature>